<dbReference type="GO" id="GO:0005524">
    <property type="term" value="F:ATP binding"/>
    <property type="evidence" value="ECO:0007669"/>
    <property type="project" value="UniProtKB-UniRule"/>
</dbReference>
<comment type="similarity">
    <text evidence="1 10">Belongs to the GHMP kinase family. IspE subfamily.</text>
</comment>
<evidence type="ECO:0000259" key="11">
    <source>
        <dbReference type="Pfam" id="PF00288"/>
    </source>
</evidence>
<evidence type="ECO:0000256" key="5">
    <source>
        <dbReference type="ARBA" id="ARBA00022741"/>
    </source>
</evidence>
<dbReference type="SUPFAM" id="SSF55060">
    <property type="entry name" value="GHMP Kinase, C-terminal domain"/>
    <property type="match status" value="1"/>
</dbReference>
<dbReference type="OrthoDB" id="9809438at2"/>
<evidence type="ECO:0000256" key="3">
    <source>
        <dbReference type="ARBA" id="ARBA00017473"/>
    </source>
</evidence>
<protein>
    <recommendedName>
        <fullName evidence="3 10">4-diphosphocytidyl-2-C-methyl-D-erythritol kinase</fullName>
        <shortName evidence="10">CMK</shortName>
        <ecNumber evidence="2 10">2.7.1.148</ecNumber>
    </recommendedName>
    <alternativeName>
        <fullName evidence="9 10">4-(cytidine-5'-diphospho)-2-C-methyl-D-erythritol kinase</fullName>
    </alternativeName>
</protein>
<dbReference type="Gene3D" id="3.30.70.890">
    <property type="entry name" value="GHMP kinase, C-terminal domain"/>
    <property type="match status" value="1"/>
</dbReference>
<dbReference type="GO" id="GO:0016114">
    <property type="term" value="P:terpenoid biosynthetic process"/>
    <property type="evidence" value="ECO:0007669"/>
    <property type="project" value="InterPro"/>
</dbReference>
<dbReference type="GO" id="GO:0019288">
    <property type="term" value="P:isopentenyl diphosphate biosynthetic process, methylerythritol 4-phosphate pathway"/>
    <property type="evidence" value="ECO:0007669"/>
    <property type="project" value="UniProtKB-UniRule"/>
</dbReference>
<keyword evidence="14" id="KW-1185">Reference proteome</keyword>
<keyword evidence="4 10" id="KW-0808">Transferase</keyword>
<evidence type="ECO:0000313" key="14">
    <source>
        <dbReference type="Proteomes" id="UP000298588"/>
    </source>
</evidence>
<dbReference type="NCBIfam" id="NF011202">
    <property type="entry name" value="PRK14608.1"/>
    <property type="match status" value="1"/>
</dbReference>
<dbReference type="EC" id="2.7.1.148" evidence="2 10"/>
<dbReference type="Pfam" id="PF00288">
    <property type="entry name" value="GHMP_kinases_N"/>
    <property type="match status" value="1"/>
</dbReference>
<dbReference type="UniPathway" id="UPA00056">
    <property type="reaction ID" value="UER00094"/>
</dbReference>
<dbReference type="SUPFAM" id="SSF54211">
    <property type="entry name" value="Ribosomal protein S5 domain 2-like"/>
    <property type="match status" value="1"/>
</dbReference>
<dbReference type="InterPro" id="IPR006204">
    <property type="entry name" value="GHMP_kinase_N_dom"/>
</dbReference>
<comment type="pathway">
    <text evidence="10">Isoprenoid biosynthesis; isopentenyl diphosphate biosynthesis via DXP pathway; isopentenyl diphosphate from 1-deoxy-D-xylulose 5-phosphate: step 3/6.</text>
</comment>
<evidence type="ECO:0000256" key="4">
    <source>
        <dbReference type="ARBA" id="ARBA00022679"/>
    </source>
</evidence>
<feature type="active site" evidence="10">
    <location>
        <position position="138"/>
    </location>
</feature>
<dbReference type="InterPro" id="IPR014721">
    <property type="entry name" value="Ribsml_uS5_D2-typ_fold_subgr"/>
</dbReference>
<dbReference type="Pfam" id="PF08544">
    <property type="entry name" value="GHMP_kinases_C"/>
    <property type="match status" value="1"/>
</dbReference>
<dbReference type="Proteomes" id="UP000298588">
    <property type="component" value="Chromosome"/>
</dbReference>
<dbReference type="InterPro" id="IPR004424">
    <property type="entry name" value="IspE"/>
</dbReference>
<comment type="catalytic activity">
    <reaction evidence="10">
        <text>4-CDP-2-C-methyl-D-erythritol + ATP = 4-CDP-2-C-methyl-D-erythritol 2-phosphate + ADP + H(+)</text>
        <dbReference type="Rhea" id="RHEA:18437"/>
        <dbReference type="ChEBI" id="CHEBI:15378"/>
        <dbReference type="ChEBI" id="CHEBI:30616"/>
        <dbReference type="ChEBI" id="CHEBI:57823"/>
        <dbReference type="ChEBI" id="CHEBI:57919"/>
        <dbReference type="ChEBI" id="CHEBI:456216"/>
        <dbReference type="EC" id="2.7.1.148"/>
    </reaction>
</comment>
<evidence type="ECO:0000256" key="1">
    <source>
        <dbReference type="ARBA" id="ARBA00009684"/>
    </source>
</evidence>
<keyword evidence="6 10" id="KW-0418">Kinase</keyword>
<gene>
    <name evidence="10" type="primary">ispE</name>
    <name evidence="13" type="ORF">E8L99_22080</name>
</gene>
<comment type="function">
    <text evidence="10">Catalyzes the phosphorylation of the position 2 hydroxy group of 4-diphosphocytidyl-2C-methyl-D-erythritol.</text>
</comment>
<sequence>MLRDAFAPAKVNLTLAVRRRRSDGYHDLESLVVFARTGDDLSFAPGGTDFALIVKGPAAAAAGPDADNLVLKAAHLLAHRVPDLPRGLFTLTKRLPVAAGLGGGSSDAAAALRLLAEAGRLSLDDPRVMEAARLTGSDVPVCLDPRTRMMRGTGADLGQAIDLPSLPALMINPRVAVPTPDVFRKLALEPGRECPADPAARLERHALESSSLARRRADLVTLLVGTRNDLEPPAIALAPVIGEALGLLRQAPGCRLARMSGSGATVFGLFDTCRASAAAAQQIRAVHPDWWIKSTMLG</sequence>
<feature type="active site" evidence="10">
    <location>
        <position position="10"/>
    </location>
</feature>
<feature type="binding site" evidence="10">
    <location>
        <begin position="96"/>
        <end position="106"/>
    </location>
    <ligand>
        <name>ATP</name>
        <dbReference type="ChEBI" id="CHEBI:30616"/>
    </ligand>
</feature>
<dbReference type="GO" id="GO:0050515">
    <property type="term" value="F:4-(cytidine 5'-diphospho)-2-C-methyl-D-erythritol kinase activity"/>
    <property type="evidence" value="ECO:0007669"/>
    <property type="project" value="UniProtKB-UniRule"/>
</dbReference>
<feature type="domain" description="GHMP kinase N-terminal" evidence="11">
    <location>
        <begin position="68"/>
        <end position="143"/>
    </location>
</feature>
<dbReference type="InterPro" id="IPR020568">
    <property type="entry name" value="Ribosomal_Su5_D2-typ_SF"/>
</dbReference>
<evidence type="ECO:0000256" key="8">
    <source>
        <dbReference type="ARBA" id="ARBA00023229"/>
    </source>
</evidence>
<keyword evidence="8 10" id="KW-0414">Isoprene biosynthesis</keyword>
<evidence type="ECO:0000256" key="6">
    <source>
        <dbReference type="ARBA" id="ARBA00022777"/>
    </source>
</evidence>
<dbReference type="PANTHER" id="PTHR43527">
    <property type="entry name" value="4-DIPHOSPHOCYTIDYL-2-C-METHYL-D-ERYTHRITOL KINASE, CHLOROPLASTIC"/>
    <property type="match status" value="1"/>
</dbReference>
<dbReference type="AlphaFoldDB" id="A0A4D7QLZ9"/>
<evidence type="ECO:0000256" key="2">
    <source>
        <dbReference type="ARBA" id="ARBA00012052"/>
    </source>
</evidence>
<evidence type="ECO:0000259" key="12">
    <source>
        <dbReference type="Pfam" id="PF08544"/>
    </source>
</evidence>
<keyword evidence="7 10" id="KW-0067">ATP-binding</keyword>
<evidence type="ECO:0000256" key="10">
    <source>
        <dbReference type="HAMAP-Rule" id="MF_00061"/>
    </source>
</evidence>
<feature type="domain" description="GHMP kinase C-terminal" evidence="12">
    <location>
        <begin position="227"/>
        <end position="286"/>
    </location>
</feature>
<keyword evidence="5 10" id="KW-0547">Nucleotide-binding</keyword>
<dbReference type="InterPro" id="IPR013750">
    <property type="entry name" value="GHMP_kinase_C_dom"/>
</dbReference>
<reference evidence="13 14" key="1">
    <citation type="submission" date="2019-04" db="EMBL/GenBank/DDBJ databases">
        <title>Phreatobacter aquaticus sp. nov.</title>
        <authorList>
            <person name="Choi A."/>
            <person name="Baek K."/>
        </authorList>
    </citation>
    <scope>NUCLEOTIDE SEQUENCE [LARGE SCALE GENOMIC DNA]</scope>
    <source>
        <strain evidence="13 14">NMCR1094</strain>
    </source>
</reference>
<evidence type="ECO:0000256" key="7">
    <source>
        <dbReference type="ARBA" id="ARBA00022840"/>
    </source>
</evidence>
<accession>A0A4D7QLZ9</accession>
<evidence type="ECO:0000313" key="13">
    <source>
        <dbReference type="EMBL" id="QCK88255.1"/>
    </source>
</evidence>
<evidence type="ECO:0000256" key="9">
    <source>
        <dbReference type="ARBA" id="ARBA00032554"/>
    </source>
</evidence>
<proteinExistence type="inferred from homology"/>
<dbReference type="KEGG" id="paqt:E8L99_22080"/>
<dbReference type="PIRSF" id="PIRSF010376">
    <property type="entry name" value="IspE"/>
    <property type="match status" value="1"/>
</dbReference>
<dbReference type="PANTHER" id="PTHR43527:SF2">
    <property type="entry name" value="4-DIPHOSPHOCYTIDYL-2-C-METHYL-D-ERYTHRITOL KINASE, CHLOROPLASTIC"/>
    <property type="match status" value="1"/>
</dbReference>
<dbReference type="HAMAP" id="MF_00061">
    <property type="entry name" value="IspE"/>
    <property type="match status" value="1"/>
</dbReference>
<dbReference type="Gene3D" id="3.30.230.10">
    <property type="match status" value="1"/>
</dbReference>
<organism evidence="13 14">
    <name type="scientific">Phreatobacter aquaticus</name>
    <dbReference type="NCBI Taxonomy" id="2570229"/>
    <lineage>
        <taxon>Bacteria</taxon>
        <taxon>Pseudomonadati</taxon>
        <taxon>Pseudomonadota</taxon>
        <taxon>Alphaproteobacteria</taxon>
        <taxon>Hyphomicrobiales</taxon>
        <taxon>Phreatobacteraceae</taxon>
        <taxon>Phreatobacter</taxon>
    </lineage>
</organism>
<dbReference type="RefSeq" id="WP_137101583.1">
    <property type="nucleotide sequence ID" value="NZ_CP039865.1"/>
</dbReference>
<dbReference type="EMBL" id="CP039865">
    <property type="protein sequence ID" value="QCK88255.1"/>
    <property type="molecule type" value="Genomic_DNA"/>
</dbReference>
<name>A0A4D7QLZ9_9HYPH</name>
<dbReference type="InterPro" id="IPR036554">
    <property type="entry name" value="GHMP_kinase_C_sf"/>
</dbReference>